<protein>
    <recommendedName>
        <fullName evidence="3">Tetratricopeptide repeat protein</fullName>
    </recommendedName>
</protein>
<accession>A0ABX1RV37</accession>
<dbReference type="SUPFAM" id="SSF48452">
    <property type="entry name" value="TPR-like"/>
    <property type="match status" value="1"/>
</dbReference>
<dbReference type="RefSeq" id="WP_169670969.1">
    <property type="nucleotide sequence ID" value="NZ_JABBHF010000003.1"/>
</dbReference>
<organism evidence="1 2">
    <name type="scientific">Flavivirga algicola</name>
    <dbReference type="NCBI Taxonomy" id="2729136"/>
    <lineage>
        <taxon>Bacteria</taxon>
        <taxon>Pseudomonadati</taxon>
        <taxon>Bacteroidota</taxon>
        <taxon>Flavobacteriia</taxon>
        <taxon>Flavobacteriales</taxon>
        <taxon>Flavobacteriaceae</taxon>
        <taxon>Flavivirga</taxon>
    </lineage>
</organism>
<evidence type="ECO:0008006" key="3">
    <source>
        <dbReference type="Google" id="ProtNLM"/>
    </source>
</evidence>
<proteinExistence type="predicted"/>
<sequence>MKKFSTLMLFLLVYSGFTQEVKRESHQIIEPRSIYLNGGMRSNFGGKSRTYLKIDLPPNTVQWYYSFSTSKGKSGVKNLNLALQVSSLFSGSGAITSTALSSIKVPSGSGSIDVYLCDRENIDLFYDKADRKGSTFYHIMEGTVENTKQAVVQINDVKTNTWYLGLKNPSSLDGINISIEVVAITEKVIIETKSQEQEKAELYGNLGWAQFENGNYLKCIAYCDKANAAYKLGWVNANKGLAQLIIGQEDMATETYINAISLIKKQPNPDYIFKEVVKDIDNALKVNPELKGAQEIKKIIGWQ</sequence>
<evidence type="ECO:0000313" key="2">
    <source>
        <dbReference type="Proteomes" id="UP000746690"/>
    </source>
</evidence>
<dbReference type="EMBL" id="JABBHF010000003">
    <property type="protein sequence ID" value="NMH86918.1"/>
    <property type="molecule type" value="Genomic_DNA"/>
</dbReference>
<dbReference type="Gene3D" id="1.25.40.10">
    <property type="entry name" value="Tetratricopeptide repeat domain"/>
    <property type="match status" value="1"/>
</dbReference>
<keyword evidence="2" id="KW-1185">Reference proteome</keyword>
<evidence type="ECO:0000313" key="1">
    <source>
        <dbReference type="EMBL" id="NMH86918.1"/>
    </source>
</evidence>
<comment type="caution">
    <text evidence="1">The sequence shown here is derived from an EMBL/GenBank/DDBJ whole genome shotgun (WGS) entry which is preliminary data.</text>
</comment>
<name>A0ABX1RV37_9FLAO</name>
<dbReference type="Proteomes" id="UP000746690">
    <property type="component" value="Unassembled WGS sequence"/>
</dbReference>
<gene>
    <name evidence="1" type="ORF">HHX25_05335</name>
</gene>
<reference evidence="1 2" key="1">
    <citation type="submission" date="2020-04" db="EMBL/GenBank/DDBJ databases">
        <title>A Flavivirga sp. nov.</title>
        <authorList>
            <person name="Sun X."/>
        </authorList>
    </citation>
    <scope>NUCLEOTIDE SEQUENCE [LARGE SCALE GENOMIC DNA]</scope>
    <source>
        <strain evidence="1 2">Y03</strain>
    </source>
</reference>
<dbReference type="InterPro" id="IPR011990">
    <property type="entry name" value="TPR-like_helical_dom_sf"/>
</dbReference>